<feature type="region of interest" description="Disordered" evidence="2">
    <location>
        <begin position="76"/>
        <end position="102"/>
    </location>
</feature>
<keyword evidence="3" id="KW-1133">Transmembrane helix</keyword>
<dbReference type="OrthoDB" id="10005492at2759"/>
<feature type="transmembrane region" description="Helical" evidence="3">
    <location>
        <begin position="419"/>
        <end position="441"/>
    </location>
</feature>
<reference evidence="4" key="1">
    <citation type="submission" date="2020-11" db="EMBL/GenBank/DDBJ databases">
        <authorList>
            <person name="Tran Van P."/>
        </authorList>
    </citation>
    <scope>NUCLEOTIDE SEQUENCE</scope>
</reference>
<sequence>MEPSSSTEGSEICQLCREKPSKYICPRCSKPYCSMKCFRLPAHYVCSEPFYKDRVMEEIGEQRVSSESRKKMLEILRRNAEPGVEEPADELDSDDEDNPEVNDLSERLQGVDIDDPDALWSALTAEERTEFQRQLQTNEIVQCVPKFSVWWKRQMPLVIEADASDRGKPSLLPEGCPKIRQSPPLSQLTSVAPSPLIAFSVLNFFAAYCHTVTLHLGEHMQTAWRSASELLRMCVALHCDEPGKKATCEISSAQEALVLAHQKITALDPSAAVNKGEMSCDVLAIIRGPYPKRLSAVYATAALSDAHSWLKKAITEAKGSRSPPPPSAAPLPALRFALRRIEFFHAWYLDHGESCLGTLAMGVCDATDHFIRLSADERWMSARSKDIALMIAFVFSVCHAIASILLLVGSYYGYHRLHYPFLVTCSFLVLCNAVAFYTIMLALDSDEFIQFFSWSTSAVLVWFKLLNAPISLAWVGTTVLVGATTTTPLLEHPSPNRETS</sequence>
<keyword evidence="3" id="KW-0472">Membrane</keyword>
<dbReference type="PANTHER" id="PTHR15555">
    <property type="entry name" value="ZINC FINGER HIT DOMAIN CONTAINING PROTEIN 2 PROTEIN FON -RELATED"/>
    <property type="match status" value="1"/>
</dbReference>
<organism evidence="4">
    <name type="scientific">Cyprideis torosa</name>
    <dbReference type="NCBI Taxonomy" id="163714"/>
    <lineage>
        <taxon>Eukaryota</taxon>
        <taxon>Metazoa</taxon>
        <taxon>Ecdysozoa</taxon>
        <taxon>Arthropoda</taxon>
        <taxon>Crustacea</taxon>
        <taxon>Oligostraca</taxon>
        <taxon>Ostracoda</taxon>
        <taxon>Podocopa</taxon>
        <taxon>Podocopida</taxon>
        <taxon>Cytherocopina</taxon>
        <taxon>Cytheroidea</taxon>
        <taxon>Cytherideidae</taxon>
        <taxon>Cyprideis</taxon>
    </lineage>
</organism>
<name>A0A7R8ZNL9_9CRUS</name>
<evidence type="ECO:0000256" key="1">
    <source>
        <dbReference type="PROSITE-ProRule" id="PRU00453"/>
    </source>
</evidence>
<keyword evidence="3" id="KW-0812">Transmembrane</keyword>
<keyword evidence="1" id="KW-0863">Zinc-finger</keyword>
<dbReference type="GO" id="GO:0008270">
    <property type="term" value="F:zinc ion binding"/>
    <property type="evidence" value="ECO:0007669"/>
    <property type="project" value="UniProtKB-UniRule"/>
</dbReference>
<dbReference type="CDD" id="cd23024">
    <property type="entry name" value="zf-HIT_ZNHIT2-3"/>
    <property type="match status" value="1"/>
</dbReference>
<feature type="transmembrane region" description="Helical" evidence="3">
    <location>
        <begin position="387"/>
        <end position="413"/>
    </location>
</feature>
<dbReference type="EMBL" id="OB663360">
    <property type="protein sequence ID" value="CAD7231295.1"/>
    <property type="molecule type" value="Genomic_DNA"/>
</dbReference>
<dbReference type="Pfam" id="PF04438">
    <property type="entry name" value="zf-HIT"/>
    <property type="match status" value="1"/>
</dbReference>
<evidence type="ECO:0000256" key="2">
    <source>
        <dbReference type="SAM" id="MobiDB-lite"/>
    </source>
</evidence>
<keyword evidence="1" id="KW-0479">Metal-binding</keyword>
<dbReference type="PROSITE" id="PS51083">
    <property type="entry name" value="ZF_HIT"/>
    <property type="match status" value="1"/>
</dbReference>
<protein>
    <submittedName>
        <fullName evidence="4">Uncharacterized protein</fullName>
    </submittedName>
</protein>
<dbReference type="SUPFAM" id="SSF144232">
    <property type="entry name" value="HIT/MYND zinc finger-like"/>
    <property type="match status" value="1"/>
</dbReference>
<gene>
    <name evidence="4" type="ORF">CTOB1V02_LOCUS9143</name>
</gene>
<evidence type="ECO:0000313" key="4">
    <source>
        <dbReference type="EMBL" id="CAD7231295.1"/>
    </source>
</evidence>
<proteinExistence type="predicted"/>
<dbReference type="InterPro" id="IPR007529">
    <property type="entry name" value="Znf_HIT"/>
</dbReference>
<evidence type="ECO:0000256" key="3">
    <source>
        <dbReference type="SAM" id="Phobius"/>
    </source>
</evidence>
<accession>A0A7R8ZNL9</accession>
<dbReference type="InterPro" id="IPR039646">
    <property type="entry name" value="ZNHIT2"/>
</dbReference>
<feature type="compositionally biased region" description="Acidic residues" evidence="2">
    <location>
        <begin position="83"/>
        <end position="100"/>
    </location>
</feature>
<dbReference type="PANTHER" id="PTHR15555:SF0">
    <property type="entry name" value="ZINC FINGER HIT DOMAIN-CONTAINING PROTEIN 2"/>
    <property type="match status" value="1"/>
</dbReference>
<keyword evidence="1" id="KW-0862">Zinc</keyword>
<dbReference type="AlphaFoldDB" id="A0A7R8ZNL9"/>
<dbReference type="Gene3D" id="3.30.60.190">
    <property type="match status" value="1"/>
</dbReference>